<protein>
    <recommendedName>
        <fullName evidence="2">Glycosyl hydrolase family 98 putative carbohydrate-binding module domain-containing protein</fullName>
    </recommendedName>
</protein>
<sequence>MHRSAVAAAALVALAPVAALTSTSTARGPATGMADVAAVPTYSVAARISASEVVSGEETVKVRGTVRPRAAGQVVVLQQRSAGSRTWRRSGQGRVRANGRFVLSDSPSTPGVRFYRVLKPASRAAKAGTSRELRLEVWRWEPLVHRVVGAHGGIEVGSVQIGGQAFPDSIVTTVAGEAGHATYVLGGSCRTLRATYGLADTSSDGASGRIAILDPGGGLSLVFLETGTIERDRVTDLTGTIRVRLEMLTTSTPAGYAAIGMPEVLCLD</sequence>
<dbReference type="EMBL" id="CZKB01000004">
    <property type="protein sequence ID" value="CUR56635.1"/>
    <property type="molecule type" value="Genomic_DNA"/>
</dbReference>
<organism evidence="1">
    <name type="scientific">metagenome</name>
    <dbReference type="NCBI Taxonomy" id="256318"/>
    <lineage>
        <taxon>unclassified sequences</taxon>
        <taxon>metagenomes</taxon>
    </lineage>
</organism>
<gene>
    <name evidence="1" type="ORF">NOCA1120110</name>
</gene>
<proteinExistence type="predicted"/>
<reference evidence="1" key="1">
    <citation type="submission" date="2015-08" db="EMBL/GenBank/DDBJ databases">
        <authorList>
            <person name="Babu N.S."/>
            <person name="Beckwith C.J."/>
            <person name="Beseler K.G."/>
            <person name="Brison A."/>
            <person name="Carone J.V."/>
            <person name="Caskin T.P."/>
            <person name="Diamond M."/>
            <person name="Durham M.E."/>
            <person name="Foxe J.M."/>
            <person name="Go M."/>
            <person name="Henderson B.A."/>
            <person name="Jones I.B."/>
            <person name="McGettigan J.A."/>
            <person name="Micheletti S.J."/>
            <person name="Nasrallah M.E."/>
            <person name="Ortiz D."/>
            <person name="Piller C.R."/>
            <person name="Privatt S.R."/>
            <person name="Schneider S.L."/>
            <person name="Sharp S."/>
            <person name="Smith T.C."/>
            <person name="Stanton J.D."/>
            <person name="Ullery H.E."/>
            <person name="Wilson R.J."/>
            <person name="Serrano M.G."/>
            <person name="Buck G."/>
            <person name="Lee V."/>
            <person name="Wang Y."/>
            <person name="Carvalho R."/>
            <person name="Voegtly L."/>
            <person name="Shi R."/>
            <person name="Duckworth R."/>
            <person name="Johnson A."/>
            <person name="Loviza R."/>
            <person name="Walstead R."/>
            <person name="Shah Z."/>
            <person name="Kiflezghi M."/>
            <person name="Wade K."/>
            <person name="Ball S.L."/>
            <person name="Bradley K.W."/>
            <person name="Asai D.J."/>
            <person name="Bowman C.A."/>
            <person name="Russell D.A."/>
            <person name="Pope W.H."/>
            <person name="Jacobs-Sera D."/>
            <person name="Hendrix R.W."/>
            <person name="Hatfull G.F."/>
        </authorList>
    </citation>
    <scope>NUCLEOTIDE SEQUENCE</scope>
</reference>
<evidence type="ECO:0008006" key="2">
    <source>
        <dbReference type="Google" id="ProtNLM"/>
    </source>
</evidence>
<name>A0A2P2C3N1_9ZZZZ</name>
<dbReference type="AlphaFoldDB" id="A0A2P2C3N1"/>
<evidence type="ECO:0000313" key="1">
    <source>
        <dbReference type="EMBL" id="CUR56635.1"/>
    </source>
</evidence>
<accession>A0A2P2C3N1</accession>